<gene>
    <name evidence="2" type="ORF">KIJ12_05790</name>
</gene>
<evidence type="ECO:0000313" key="2">
    <source>
        <dbReference type="EMBL" id="MBZ5962657.1"/>
    </source>
</evidence>
<reference evidence="2" key="1">
    <citation type="submission" date="2021-05" db="EMBL/GenBank/DDBJ databases">
        <title>Pangenome of Leuconostoc gelidum warrants species status for Leuconostoc gelidum subsp. gasicomitatum.</title>
        <authorList>
            <person name="Johansson P."/>
            <person name="Sade E."/>
            <person name="Hultman J."/>
            <person name="Auvinen P."/>
            <person name="Bjorkroth J."/>
        </authorList>
    </citation>
    <scope>NUCLEOTIDE SEQUENCE</scope>
    <source>
        <strain evidence="2">A.21.4</strain>
    </source>
</reference>
<comment type="caution">
    <text evidence="2">The sequence shown here is derived from an EMBL/GenBank/DDBJ whole genome shotgun (WGS) entry which is preliminary data.</text>
</comment>
<protein>
    <submittedName>
        <fullName evidence="2">Helix-turn-helix transcriptional regulator</fullName>
    </submittedName>
</protein>
<dbReference type="PROSITE" id="PS50943">
    <property type="entry name" value="HTH_CROC1"/>
    <property type="match status" value="1"/>
</dbReference>
<dbReference type="CDD" id="cd00093">
    <property type="entry name" value="HTH_XRE"/>
    <property type="match status" value="1"/>
</dbReference>
<organism evidence="2 3">
    <name type="scientific">Leuconostoc gasicomitatum</name>
    <dbReference type="NCBI Taxonomy" id="115778"/>
    <lineage>
        <taxon>Bacteria</taxon>
        <taxon>Bacillati</taxon>
        <taxon>Bacillota</taxon>
        <taxon>Bacilli</taxon>
        <taxon>Lactobacillales</taxon>
        <taxon>Lactobacillaceae</taxon>
        <taxon>Leuconostoc</taxon>
        <taxon>Leuconostoc gelidum group</taxon>
    </lineage>
</organism>
<feature type="domain" description="HTH cro/C1-type" evidence="1">
    <location>
        <begin position="9"/>
        <end position="53"/>
    </location>
</feature>
<sequence>MDKELVVKVKRLRGELNISISELSDKSGVSRTTLSDIFNEKRKRMNRKTISKLNDWLLTEEKE</sequence>
<dbReference type="EMBL" id="JAHBFI010000014">
    <property type="protein sequence ID" value="MBZ5962657.1"/>
    <property type="molecule type" value="Genomic_DNA"/>
</dbReference>
<dbReference type="RefSeq" id="WP_224144184.1">
    <property type="nucleotide sequence ID" value="NZ_JAHBFI010000014.1"/>
</dbReference>
<dbReference type="InterPro" id="IPR010982">
    <property type="entry name" value="Lambda_DNA-bd_dom_sf"/>
</dbReference>
<dbReference type="GO" id="GO:0003677">
    <property type="term" value="F:DNA binding"/>
    <property type="evidence" value="ECO:0007669"/>
    <property type="project" value="InterPro"/>
</dbReference>
<evidence type="ECO:0000259" key="1">
    <source>
        <dbReference type="PROSITE" id="PS50943"/>
    </source>
</evidence>
<proteinExistence type="predicted"/>
<dbReference type="InterPro" id="IPR001387">
    <property type="entry name" value="Cro/C1-type_HTH"/>
</dbReference>
<evidence type="ECO:0000313" key="3">
    <source>
        <dbReference type="Proteomes" id="UP000752647"/>
    </source>
</evidence>
<accession>A0A9Q3XVJ4</accession>
<dbReference type="SUPFAM" id="SSF47413">
    <property type="entry name" value="lambda repressor-like DNA-binding domains"/>
    <property type="match status" value="1"/>
</dbReference>
<name>A0A9Q3XVJ4_9LACO</name>
<dbReference type="Pfam" id="PF01381">
    <property type="entry name" value="HTH_3"/>
    <property type="match status" value="1"/>
</dbReference>
<dbReference type="Gene3D" id="1.10.260.40">
    <property type="entry name" value="lambda repressor-like DNA-binding domains"/>
    <property type="match status" value="1"/>
</dbReference>
<dbReference type="Proteomes" id="UP000752647">
    <property type="component" value="Unassembled WGS sequence"/>
</dbReference>
<dbReference type="AlphaFoldDB" id="A0A9Q3XVJ4"/>
<dbReference type="SMART" id="SM00530">
    <property type="entry name" value="HTH_XRE"/>
    <property type="match status" value="1"/>
</dbReference>